<name>A0ABQ2JQ46_9SPHN</name>
<protein>
    <recommendedName>
        <fullName evidence="7">Glucose-6-phosphate 1-dehydrogenase</fullName>
        <shortName evidence="7">G6PD</shortName>
        <ecNumber evidence="7">1.1.1.49</ecNumber>
    </recommendedName>
</protein>
<dbReference type="InterPro" id="IPR022674">
    <property type="entry name" value="G6P_DH_NAD-bd"/>
</dbReference>
<dbReference type="Proteomes" id="UP000605099">
    <property type="component" value="Unassembled WGS sequence"/>
</dbReference>
<comment type="catalytic activity">
    <reaction evidence="7">
        <text>D-glucose 6-phosphate + NADP(+) = 6-phospho-D-glucono-1,5-lactone + NADPH + H(+)</text>
        <dbReference type="Rhea" id="RHEA:15841"/>
        <dbReference type="ChEBI" id="CHEBI:15378"/>
        <dbReference type="ChEBI" id="CHEBI:57783"/>
        <dbReference type="ChEBI" id="CHEBI:57955"/>
        <dbReference type="ChEBI" id="CHEBI:58349"/>
        <dbReference type="ChEBI" id="CHEBI:61548"/>
        <dbReference type="EC" id="1.1.1.49"/>
    </reaction>
</comment>
<feature type="active site" description="Proton acceptor" evidence="7">
    <location>
        <position position="214"/>
    </location>
</feature>
<dbReference type="Gene3D" id="3.30.360.10">
    <property type="entry name" value="Dihydrodipicolinate Reductase, domain 2"/>
    <property type="match status" value="1"/>
</dbReference>
<feature type="binding site" evidence="7">
    <location>
        <position position="190"/>
    </location>
    <ligand>
        <name>substrate</name>
    </ligand>
</feature>
<evidence type="ECO:0000256" key="3">
    <source>
        <dbReference type="ARBA" id="ARBA00022526"/>
    </source>
</evidence>
<dbReference type="NCBIfam" id="TIGR00871">
    <property type="entry name" value="zwf"/>
    <property type="match status" value="1"/>
</dbReference>
<feature type="binding site" evidence="7">
    <location>
        <position position="122"/>
    </location>
    <ligand>
        <name>NADP(+)</name>
        <dbReference type="ChEBI" id="CHEBI:58349"/>
    </ligand>
</feature>
<reference evidence="11" key="1">
    <citation type="journal article" date="2019" name="Int. J. Syst. Evol. Microbiol.">
        <title>The Global Catalogue of Microorganisms (GCM) 10K type strain sequencing project: providing services to taxonomists for standard genome sequencing and annotation.</title>
        <authorList>
            <consortium name="The Broad Institute Genomics Platform"/>
            <consortium name="The Broad Institute Genome Sequencing Center for Infectious Disease"/>
            <person name="Wu L."/>
            <person name="Ma J."/>
        </authorList>
    </citation>
    <scope>NUCLEOTIDE SEQUENCE [LARGE SCALE GENOMIC DNA]</scope>
    <source>
        <strain evidence="11">CGMCC 1.6784</strain>
    </source>
</reference>
<keyword evidence="4 7" id="KW-0521">NADP</keyword>
<dbReference type="SUPFAM" id="SSF55347">
    <property type="entry name" value="Glyceraldehyde-3-phosphate dehydrogenase-like, C-terminal domain"/>
    <property type="match status" value="1"/>
</dbReference>
<evidence type="ECO:0000256" key="2">
    <source>
        <dbReference type="ARBA" id="ARBA00009975"/>
    </source>
</evidence>
<keyword evidence="5 7" id="KW-0560">Oxidoreductase</keyword>
<dbReference type="HAMAP" id="MF_00966">
    <property type="entry name" value="G6PD"/>
    <property type="match status" value="1"/>
</dbReference>
<feature type="domain" description="Glucose-6-phosphate dehydrogenase NAD-binding" evidence="8">
    <location>
        <begin position="2"/>
        <end position="161"/>
    </location>
</feature>
<dbReference type="Gene3D" id="3.40.50.720">
    <property type="entry name" value="NAD(P)-binding Rossmann-like Domain"/>
    <property type="match status" value="1"/>
</dbReference>
<evidence type="ECO:0000259" key="8">
    <source>
        <dbReference type="Pfam" id="PF00479"/>
    </source>
</evidence>
<dbReference type="PRINTS" id="PR00079">
    <property type="entry name" value="G6PDHDRGNASE"/>
</dbReference>
<comment type="caution">
    <text evidence="7">Lacks conserved residue(s) required for the propagation of feature annotation.</text>
</comment>
<evidence type="ECO:0000256" key="5">
    <source>
        <dbReference type="ARBA" id="ARBA00023002"/>
    </source>
</evidence>
<feature type="binding site" evidence="7">
    <location>
        <position position="26"/>
    </location>
    <ligand>
        <name>NADP(+)</name>
        <dbReference type="ChEBI" id="CHEBI:58349"/>
    </ligand>
</feature>
<dbReference type="Pfam" id="PF02781">
    <property type="entry name" value="G6PD_C"/>
    <property type="match status" value="1"/>
</dbReference>
<proteinExistence type="inferred from homology"/>
<evidence type="ECO:0000256" key="4">
    <source>
        <dbReference type="ARBA" id="ARBA00022857"/>
    </source>
</evidence>
<keyword evidence="6 7" id="KW-0119">Carbohydrate metabolism</keyword>
<feature type="binding site" evidence="7">
    <location>
        <position position="209"/>
    </location>
    <ligand>
        <name>substrate</name>
    </ligand>
</feature>
<evidence type="ECO:0000256" key="6">
    <source>
        <dbReference type="ARBA" id="ARBA00023277"/>
    </source>
</evidence>
<dbReference type="PANTHER" id="PTHR23429:SF0">
    <property type="entry name" value="GLUCOSE-6-PHOSPHATE 1-DEHYDROGENASE"/>
    <property type="match status" value="1"/>
</dbReference>
<accession>A0ABQ2JQ46</accession>
<dbReference type="EC" id="1.1.1.49" evidence="7"/>
<comment type="caution">
    <text evidence="10">The sequence shown here is derived from an EMBL/GenBank/DDBJ whole genome shotgun (WGS) entry which is preliminary data.</text>
</comment>
<feature type="domain" description="Glucose-6-phosphate dehydrogenase C-terminal" evidence="9">
    <location>
        <begin position="163"/>
        <end position="458"/>
    </location>
</feature>
<dbReference type="SUPFAM" id="SSF51735">
    <property type="entry name" value="NAD(P)-binding Rossmann-fold domains"/>
    <property type="match status" value="1"/>
</dbReference>
<sequence length="459" mass="50940">MLLPSLCALDADGLLDPAIEIIGTARSELDDQGFRNFAREALEQFLPANRRGSMATFLNRLSYQTLDANDIGGFQALAAKVGTPKEGLSIFLSTAPSLFEPTIRGLQQSGLAGENVRIGLEKPLGVDLESSKVINDAVAAAFPEDRIFRIDHYLGKETVQNLLALRFANLMFEPLWNAAHIDHVQITVAETVGLESRVAYYDDSGALRDMVQNHMLQLLALVAMEPPVSYDATNVRDEKVKILRSLRKVKVKETVTGQYRAGAIGGEAVPGYDDELGKDSDTETFVAIKAYIDNWRWQGVPFYLRTGKRLPRRTTEIVVQFRNVPHAIFPGRSAKMVSNRLVIGIQPSENITLSLMAKVPGLDRDGIGLRSIPLEISMADAFAGPQRRIAYERLLLDLIEGDQTLFVRRDEVEAQWEWIDAIRAGWEEHQLEPKTYTAGSWGPSAAIALAERDGVTWHE</sequence>
<evidence type="ECO:0000313" key="10">
    <source>
        <dbReference type="EMBL" id="GGN50906.1"/>
    </source>
</evidence>
<dbReference type="InterPro" id="IPR001282">
    <property type="entry name" value="G6P_DH"/>
</dbReference>
<comment type="function">
    <text evidence="7">Catalyzes the oxidation of glucose 6-phosphate to 6-phosphogluconolactone.</text>
</comment>
<feature type="binding site" evidence="7">
    <location>
        <position position="152"/>
    </location>
    <ligand>
        <name>substrate</name>
    </ligand>
</feature>
<evidence type="ECO:0000256" key="7">
    <source>
        <dbReference type="HAMAP-Rule" id="MF_00966"/>
    </source>
</evidence>
<dbReference type="Pfam" id="PF00479">
    <property type="entry name" value="G6PD_N"/>
    <property type="match status" value="1"/>
</dbReference>
<evidence type="ECO:0000259" key="9">
    <source>
        <dbReference type="Pfam" id="PF02781"/>
    </source>
</evidence>
<comment type="pathway">
    <text evidence="1 7">Carbohydrate degradation; pentose phosphate pathway; D-ribulose 5-phosphate from D-glucose 6-phosphate (oxidative stage): step 1/3.</text>
</comment>
<gene>
    <name evidence="7 10" type="primary">zwf</name>
    <name evidence="10" type="ORF">GCM10011349_23000</name>
</gene>
<dbReference type="InterPro" id="IPR022675">
    <property type="entry name" value="G6P_DH_C"/>
</dbReference>
<dbReference type="PROSITE" id="PS00069">
    <property type="entry name" value="G6P_DEHYDROGENASE"/>
    <property type="match status" value="1"/>
</dbReference>
<keyword evidence="3 7" id="KW-0313">Glucose metabolism</keyword>
<dbReference type="InterPro" id="IPR036291">
    <property type="entry name" value="NAD(P)-bd_dom_sf"/>
</dbReference>
<dbReference type="PANTHER" id="PTHR23429">
    <property type="entry name" value="GLUCOSE-6-PHOSPHATE 1-DEHYDROGENASE G6PD"/>
    <property type="match status" value="1"/>
</dbReference>
<keyword evidence="11" id="KW-1185">Reference proteome</keyword>
<comment type="similarity">
    <text evidence="2 7">Belongs to the glucose-6-phosphate dehydrogenase family.</text>
</comment>
<dbReference type="PIRSF" id="PIRSF000110">
    <property type="entry name" value="G6PD"/>
    <property type="match status" value="1"/>
</dbReference>
<feature type="binding site" evidence="7">
    <location>
        <position position="308"/>
    </location>
    <ligand>
        <name>substrate</name>
    </ligand>
</feature>
<evidence type="ECO:0000256" key="1">
    <source>
        <dbReference type="ARBA" id="ARBA00004937"/>
    </source>
</evidence>
<evidence type="ECO:0000313" key="11">
    <source>
        <dbReference type="Proteomes" id="UP000605099"/>
    </source>
</evidence>
<organism evidence="10 11">
    <name type="scientific">Novosphingobium indicum</name>
    <dbReference type="NCBI Taxonomy" id="462949"/>
    <lineage>
        <taxon>Bacteria</taxon>
        <taxon>Pseudomonadati</taxon>
        <taxon>Pseudomonadota</taxon>
        <taxon>Alphaproteobacteria</taxon>
        <taxon>Sphingomonadales</taxon>
        <taxon>Sphingomonadaceae</taxon>
        <taxon>Novosphingobium</taxon>
    </lineage>
</organism>
<dbReference type="EMBL" id="BMLK01000009">
    <property type="protein sequence ID" value="GGN50906.1"/>
    <property type="molecule type" value="Genomic_DNA"/>
</dbReference>
<dbReference type="InterPro" id="IPR019796">
    <property type="entry name" value="G6P_DH_AS"/>
</dbReference>
<feature type="binding site" evidence="7">
    <location>
        <position position="156"/>
    </location>
    <ligand>
        <name>substrate</name>
    </ligand>
</feature>